<feature type="region of interest" description="Disordered" evidence="1">
    <location>
        <begin position="12"/>
        <end position="42"/>
    </location>
</feature>
<evidence type="ECO:0000313" key="3">
    <source>
        <dbReference type="Proteomes" id="UP000277214"/>
    </source>
</evidence>
<dbReference type="Proteomes" id="UP000277214">
    <property type="component" value="Chromosome 1"/>
</dbReference>
<evidence type="ECO:0000313" key="2">
    <source>
        <dbReference type="EMBL" id="VEA43675.1"/>
    </source>
</evidence>
<dbReference type="EMBL" id="LR134149">
    <property type="protein sequence ID" value="VEA43675.1"/>
    <property type="molecule type" value="Genomic_DNA"/>
</dbReference>
<gene>
    <name evidence="2" type="primary">mlaD_2</name>
    <name evidence="2" type="ORF">NCTC8272_05074</name>
</gene>
<proteinExistence type="predicted"/>
<accession>A0A3S4FXM4</accession>
<organism evidence="2 3">
    <name type="scientific">Salmonella enterica I</name>
    <dbReference type="NCBI Taxonomy" id="59201"/>
    <lineage>
        <taxon>Bacteria</taxon>
        <taxon>Pseudomonadati</taxon>
        <taxon>Pseudomonadota</taxon>
        <taxon>Gammaproteobacteria</taxon>
        <taxon>Enterobacterales</taxon>
        <taxon>Enterobacteriaceae</taxon>
        <taxon>Salmonella</taxon>
    </lineage>
</organism>
<dbReference type="AlphaFoldDB" id="A0A3S4FXM4"/>
<evidence type="ECO:0000256" key="1">
    <source>
        <dbReference type="SAM" id="MobiDB-lite"/>
    </source>
</evidence>
<reference evidence="2 3" key="1">
    <citation type="submission" date="2018-12" db="EMBL/GenBank/DDBJ databases">
        <authorList>
            <consortium name="Pathogen Informatics"/>
        </authorList>
    </citation>
    <scope>NUCLEOTIDE SEQUENCE [LARGE SCALE GENOMIC DNA]</scope>
    <source>
        <strain evidence="2 3">NCTC8272</strain>
    </source>
</reference>
<sequence length="54" mass="5865">MVLEDMIGQFLYNSKGDDNKNSGDAPAATEGHTEATTPAAKRNNLRRIEACLND</sequence>
<protein>
    <submittedName>
        <fullName evidence="2">Putative ABC transporter periplasmic component YrbD</fullName>
    </submittedName>
</protein>
<name>A0A3S4FXM4_SALET</name>